<feature type="domain" description="PITH" evidence="4">
    <location>
        <begin position="111"/>
        <end position="231"/>
    </location>
</feature>
<dbReference type="FunCoup" id="A0A0D2X4H1">
    <property type="interactions" value="558"/>
</dbReference>
<evidence type="ECO:0000313" key="6">
    <source>
        <dbReference type="Proteomes" id="UP000008743"/>
    </source>
</evidence>
<dbReference type="Pfam" id="PF00085">
    <property type="entry name" value="Thioredoxin"/>
    <property type="match status" value="1"/>
</dbReference>
<dbReference type="InterPro" id="IPR008979">
    <property type="entry name" value="Galactose-bd-like_sf"/>
</dbReference>
<dbReference type="InterPro" id="IPR017937">
    <property type="entry name" value="Thioredoxin_CS"/>
</dbReference>
<keyword evidence="6" id="KW-1185">Reference proteome</keyword>
<dbReference type="Proteomes" id="UP000008743">
    <property type="component" value="Unassembled WGS sequence"/>
</dbReference>
<evidence type="ECO:0000256" key="1">
    <source>
        <dbReference type="ARBA" id="ARBA00023157"/>
    </source>
</evidence>
<dbReference type="InterPro" id="IPR036249">
    <property type="entry name" value="Thioredoxin-like_sf"/>
</dbReference>
<dbReference type="InParanoid" id="A0A0D2X4H1"/>
<dbReference type="STRING" id="595528.A0A0D2X4H1"/>
<dbReference type="OrthoDB" id="2121326at2759"/>
<evidence type="ECO:0000259" key="3">
    <source>
        <dbReference type="PROSITE" id="PS51352"/>
    </source>
</evidence>
<accession>A0A0D2X4H1</accession>
<keyword evidence="1" id="KW-1015">Disulfide bond</keyword>
<feature type="region of interest" description="Disordered" evidence="2">
    <location>
        <begin position="203"/>
        <end position="231"/>
    </location>
</feature>
<dbReference type="Pfam" id="PF06201">
    <property type="entry name" value="PITH"/>
    <property type="match status" value="1"/>
</dbReference>
<dbReference type="PRINTS" id="PR00421">
    <property type="entry name" value="THIOREDOXIN"/>
</dbReference>
<dbReference type="InterPro" id="IPR013766">
    <property type="entry name" value="Thioredoxin_domain"/>
</dbReference>
<evidence type="ECO:0000256" key="2">
    <source>
        <dbReference type="SAM" id="MobiDB-lite"/>
    </source>
</evidence>
<dbReference type="EMBL" id="KE346370">
    <property type="protein sequence ID" value="KJE96049.1"/>
    <property type="molecule type" value="Genomic_DNA"/>
</dbReference>
<dbReference type="InterPro" id="IPR010400">
    <property type="entry name" value="PITH_dom"/>
</dbReference>
<dbReference type="GO" id="GO:0005737">
    <property type="term" value="C:cytoplasm"/>
    <property type="evidence" value="ECO:0007669"/>
    <property type="project" value="UniProtKB-ARBA"/>
</dbReference>
<dbReference type="FunFam" id="3.40.30.10:FF:000245">
    <property type="entry name" value="Thioredoxin"/>
    <property type="match status" value="1"/>
</dbReference>
<reference evidence="6" key="1">
    <citation type="submission" date="2011-02" db="EMBL/GenBank/DDBJ databases">
        <title>The Genome Sequence of Capsaspora owczarzaki ATCC 30864.</title>
        <authorList>
            <person name="Russ C."/>
            <person name="Cuomo C."/>
            <person name="Burger G."/>
            <person name="Gray M.W."/>
            <person name="Holland P.W.H."/>
            <person name="King N."/>
            <person name="Lang F.B.F."/>
            <person name="Roger A.J."/>
            <person name="Ruiz-Trillo I."/>
            <person name="Young S.K."/>
            <person name="Zeng Q."/>
            <person name="Gargeya S."/>
            <person name="Alvarado L."/>
            <person name="Berlin A."/>
            <person name="Chapman S.B."/>
            <person name="Chen Z."/>
            <person name="Freedman E."/>
            <person name="Gellesch M."/>
            <person name="Goldberg J."/>
            <person name="Griggs A."/>
            <person name="Gujja S."/>
            <person name="Heilman E."/>
            <person name="Heiman D."/>
            <person name="Howarth C."/>
            <person name="Mehta T."/>
            <person name="Neiman D."/>
            <person name="Pearson M."/>
            <person name="Roberts A."/>
            <person name="Saif S."/>
            <person name="Shea T."/>
            <person name="Shenoy N."/>
            <person name="Sisk P."/>
            <person name="Stolte C."/>
            <person name="Sykes S."/>
            <person name="White J."/>
            <person name="Yandava C."/>
            <person name="Haas B."/>
            <person name="Nusbaum C."/>
            <person name="Birren B."/>
        </authorList>
    </citation>
    <scope>NUCLEOTIDE SEQUENCE</scope>
    <source>
        <strain evidence="6">ATCC 30864</strain>
    </source>
</reference>
<dbReference type="CDD" id="cd02947">
    <property type="entry name" value="TRX_family"/>
    <property type="match status" value="1"/>
</dbReference>
<dbReference type="SUPFAM" id="SSF49785">
    <property type="entry name" value="Galactose-binding domain-like"/>
    <property type="match status" value="1"/>
</dbReference>
<dbReference type="PhylomeDB" id="A0A0D2X4H1"/>
<sequence length="231" mass="24730">MGRVQQINQDSEFAPAITGAGSKLVVVDFFATWCGPCVRIAPFVDSLSTKYPNAVFLKVDVDKCKSVAQACGIRAMPTFQFFKNGAKIDDMTGADPAGLERKVQAHIGSGGSSFEGAGHYSLAPVIPTNGVQILNALGSEYHAILDDNETAIESDADQQLIISLRFNQGVNVHSLQFKAPADGRAPKTIRLYANRLAALSFDDTDSAPPRRAKSSSSPFRSTSSRTLKTFG</sequence>
<dbReference type="AlphaFoldDB" id="A0A0D2X4H1"/>
<organism evidence="5 6">
    <name type="scientific">Capsaspora owczarzaki (strain ATCC 30864)</name>
    <dbReference type="NCBI Taxonomy" id="595528"/>
    <lineage>
        <taxon>Eukaryota</taxon>
        <taxon>Filasterea</taxon>
        <taxon>Capsaspora</taxon>
    </lineage>
</organism>
<evidence type="ECO:0000313" key="5">
    <source>
        <dbReference type="EMBL" id="KJE96049.1"/>
    </source>
</evidence>
<protein>
    <submittedName>
        <fullName evidence="5">Thioredoxin</fullName>
    </submittedName>
</protein>
<dbReference type="PANTHER" id="PTHR46115">
    <property type="entry name" value="THIOREDOXIN-LIKE PROTEIN 1"/>
    <property type="match status" value="1"/>
</dbReference>
<feature type="compositionally biased region" description="Low complexity" evidence="2">
    <location>
        <begin position="206"/>
        <end position="231"/>
    </location>
</feature>
<dbReference type="PROSITE" id="PS00194">
    <property type="entry name" value="THIOREDOXIN_1"/>
    <property type="match status" value="1"/>
</dbReference>
<dbReference type="Gene3D" id="2.60.120.470">
    <property type="entry name" value="PITH domain"/>
    <property type="match status" value="1"/>
</dbReference>
<gene>
    <name evidence="5" type="ORF">CAOG_006423</name>
</gene>
<proteinExistence type="predicted"/>
<feature type="domain" description="Thioredoxin" evidence="3">
    <location>
        <begin position="2"/>
        <end position="108"/>
    </location>
</feature>
<dbReference type="Gene3D" id="3.40.30.10">
    <property type="entry name" value="Glutaredoxin"/>
    <property type="match status" value="1"/>
</dbReference>
<dbReference type="InterPro" id="IPR037047">
    <property type="entry name" value="PITH_dom_sf"/>
</dbReference>
<evidence type="ECO:0000259" key="4">
    <source>
        <dbReference type="PROSITE" id="PS51532"/>
    </source>
</evidence>
<dbReference type="SUPFAM" id="SSF52833">
    <property type="entry name" value="Thioredoxin-like"/>
    <property type="match status" value="1"/>
</dbReference>
<dbReference type="PROSITE" id="PS51532">
    <property type="entry name" value="PITH"/>
    <property type="match status" value="1"/>
</dbReference>
<name>A0A0D2X4H1_CAPO3</name>
<dbReference type="PROSITE" id="PS51352">
    <property type="entry name" value="THIOREDOXIN_2"/>
    <property type="match status" value="1"/>
</dbReference>